<dbReference type="Gene3D" id="1.10.10.10">
    <property type="entry name" value="Winged helix-like DNA-binding domain superfamily/Winged helix DNA-binding domain"/>
    <property type="match status" value="1"/>
</dbReference>
<reference evidence="7" key="1">
    <citation type="submission" date="2011-03" db="EMBL/GenBank/DDBJ databases">
        <title>Complete sequence of Sphingobacterium sp. 21.</title>
        <authorList>
            <consortium name="US DOE Joint Genome Institute"/>
            <person name="Lucas S."/>
            <person name="Copeland A."/>
            <person name="Lapidus A."/>
            <person name="Cheng J.-F."/>
            <person name="Goodwin L."/>
            <person name="Pitluck S."/>
            <person name="Davenport K."/>
            <person name="Detter J.C."/>
            <person name="Han C."/>
            <person name="Tapia R."/>
            <person name="Land M."/>
            <person name="Hauser L."/>
            <person name="Kyrpides N."/>
            <person name="Ivanova N."/>
            <person name="Ovchinnikova G."/>
            <person name="Pagani I."/>
            <person name="Siebers A.K."/>
            <person name="Allgaier M."/>
            <person name="Thelen M.P."/>
            <person name="Hugenholtz P."/>
            <person name="Woyke T."/>
        </authorList>
    </citation>
    <scope>NUCLEOTIDE SEQUENCE</scope>
    <source>
        <strain evidence="7">21</strain>
    </source>
</reference>
<proteinExistence type="inferred from homology"/>
<protein>
    <submittedName>
        <fullName evidence="7">RNA polymerase, sigma-24 subunit, ECF subfamily</fullName>
    </submittedName>
</protein>
<dbReference type="Gene3D" id="1.10.1740.10">
    <property type="match status" value="1"/>
</dbReference>
<evidence type="ECO:0000256" key="3">
    <source>
        <dbReference type="ARBA" id="ARBA00023082"/>
    </source>
</evidence>
<dbReference type="SUPFAM" id="SSF88946">
    <property type="entry name" value="Sigma2 domain of RNA polymerase sigma factors"/>
    <property type="match status" value="1"/>
</dbReference>
<dbReference type="PATRIC" id="fig|743722.3.peg.4701"/>
<dbReference type="InterPro" id="IPR014327">
    <property type="entry name" value="RNA_pol_sigma70_bacteroid"/>
</dbReference>
<dbReference type="GO" id="GO:0016987">
    <property type="term" value="F:sigma factor activity"/>
    <property type="evidence" value="ECO:0007669"/>
    <property type="project" value="UniProtKB-KW"/>
</dbReference>
<dbReference type="CDD" id="cd06171">
    <property type="entry name" value="Sigma70_r4"/>
    <property type="match status" value="1"/>
</dbReference>
<organism evidence="7">
    <name type="scientific">Sphingobacterium sp. (strain 21)</name>
    <dbReference type="NCBI Taxonomy" id="743722"/>
    <lineage>
        <taxon>Bacteria</taxon>
        <taxon>Pseudomonadati</taxon>
        <taxon>Bacteroidota</taxon>
        <taxon>Sphingobacteriia</taxon>
        <taxon>Sphingobacteriales</taxon>
        <taxon>Sphingobacteriaceae</taxon>
        <taxon>Sphingobacterium</taxon>
    </lineage>
</organism>
<dbReference type="InterPro" id="IPR007627">
    <property type="entry name" value="RNA_pol_sigma70_r2"/>
</dbReference>
<feature type="domain" description="RNA polymerase sigma factor 70 region 4 type 2" evidence="6">
    <location>
        <begin position="125"/>
        <end position="178"/>
    </location>
</feature>
<dbReference type="HOGENOM" id="CLU_047691_4_1_10"/>
<dbReference type="NCBIfam" id="TIGR02937">
    <property type="entry name" value="sigma70-ECF"/>
    <property type="match status" value="1"/>
</dbReference>
<dbReference type="InterPro" id="IPR013325">
    <property type="entry name" value="RNA_pol_sigma_r2"/>
</dbReference>
<evidence type="ECO:0000256" key="2">
    <source>
        <dbReference type="ARBA" id="ARBA00023015"/>
    </source>
</evidence>
<evidence type="ECO:0000259" key="6">
    <source>
        <dbReference type="Pfam" id="PF08281"/>
    </source>
</evidence>
<dbReference type="PANTHER" id="PTHR43133">
    <property type="entry name" value="RNA POLYMERASE ECF-TYPE SIGMA FACTO"/>
    <property type="match status" value="1"/>
</dbReference>
<evidence type="ECO:0000259" key="5">
    <source>
        <dbReference type="Pfam" id="PF04542"/>
    </source>
</evidence>
<dbReference type="AlphaFoldDB" id="F4CAG2"/>
<gene>
    <name evidence="7" type="ordered locus">Sph21_4413</name>
</gene>
<dbReference type="STRING" id="743722.Sph21_4413"/>
<dbReference type="EMBL" id="CP002584">
    <property type="protein sequence ID" value="ADZ80932.1"/>
    <property type="molecule type" value="Genomic_DNA"/>
</dbReference>
<dbReference type="KEGG" id="shg:Sph21_4413"/>
<accession>F4CAG2</accession>
<dbReference type="InterPro" id="IPR013324">
    <property type="entry name" value="RNA_pol_sigma_r3/r4-like"/>
</dbReference>
<evidence type="ECO:0000256" key="1">
    <source>
        <dbReference type="ARBA" id="ARBA00010641"/>
    </source>
</evidence>
<sequence length="198" mass="23488">MKPVSVVEKDESLLITALQSGDKRAFRVLYEQLHPAVYRFIYALLKDQSHSEEILQETFIKLWANRHKLDSQQPLYPYLYLIARRLAIDAFRKVITENKLKEHLQYVVNDVSNHTEEQLLLHDLRQCIDDGMKHLPHQQRLVFQLNRLEGLSYDEIAKNLKISRNTVRNHLVSALKTMKIFISKNDITIFFLFFFLLH</sequence>
<dbReference type="PANTHER" id="PTHR43133:SF46">
    <property type="entry name" value="RNA POLYMERASE SIGMA-70 FACTOR ECF SUBFAMILY"/>
    <property type="match status" value="1"/>
</dbReference>
<evidence type="ECO:0000313" key="7">
    <source>
        <dbReference type="EMBL" id="ADZ80932.1"/>
    </source>
</evidence>
<dbReference type="Pfam" id="PF08281">
    <property type="entry name" value="Sigma70_r4_2"/>
    <property type="match status" value="1"/>
</dbReference>
<dbReference type="eggNOG" id="COG1595">
    <property type="taxonomic scope" value="Bacteria"/>
</dbReference>
<dbReference type="GO" id="GO:0003677">
    <property type="term" value="F:DNA binding"/>
    <property type="evidence" value="ECO:0007669"/>
    <property type="project" value="InterPro"/>
</dbReference>
<name>F4CAG2_SPHS2</name>
<keyword evidence="4" id="KW-0804">Transcription</keyword>
<dbReference type="SUPFAM" id="SSF88659">
    <property type="entry name" value="Sigma3 and sigma4 domains of RNA polymerase sigma factors"/>
    <property type="match status" value="1"/>
</dbReference>
<keyword evidence="2" id="KW-0805">Transcription regulation</keyword>
<dbReference type="GO" id="GO:0006352">
    <property type="term" value="P:DNA-templated transcription initiation"/>
    <property type="evidence" value="ECO:0007669"/>
    <property type="project" value="InterPro"/>
</dbReference>
<evidence type="ECO:0000256" key="4">
    <source>
        <dbReference type="ARBA" id="ARBA00023163"/>
    </source>
</evidence>
<feature type="domain" description="RNA polymerase sigma-70 region 2" evidence="5">
    <location>
        <begin position="29"/>
        <end position="93"/>
    </location>
</feature>
<comment type="similarity">
    <text evidence="1">Belongs to the sigma-70 factor family. ECF subfamily.</text>
</comment>
<dbReference type="InterPro" id="IPR036388">
    <property type="entry name" value="WH-like_DNA-bd_sf"/>
</dbReference>
<dbReference type="InterPro" id="IPR013249">
    <property type="entry name" value="RNA_pol_sigma70_r4_t2"/>
</dbReference>
<dbReference type="InterPro" id="IPR039425">
    <property type="entry name" value="RNA_pol_sigma-70-like"/>
</dbReference>
<dbReference type="NCBIfam" id="TIGR02985">
    <property type="entry name" value="Sig70_bacteroi1"/>
    <property type="match status" value="1"/>
</dbReference>
<dbReference type="InterPro" id="IPR014284">
    <property type="entry name" value="RNA_pol_sigma-70_dom"/>
</dbReference>
<keyword evidence="3" id="KW-0731">Sigma factor</keyword>
<dbReference type="OrthoDB" id="659577at2"/>
<dbReference type="Pfam" id="PF04542">
    <property type="entry name" value="Sigma70_r2"/>
    <property type="match status" value="1"/>
</dbReference>